<feature type="domain" description="HTH luxR-type" evidence="5">
    <location>
        <begin position="257"/>
        <end position="322"/>
    </location>
</feature>
<evidence type="ECO:0000256" key="1">
    <source>
        <dbReference type="ARBA" id="ARBA00023015"/>
    </source>
</evidence>
<dbReference type="GeneID" id="98658055"/>
<evidence type="ECO:0000256" key="2">
    <source>
        <dbReference type="ARBA" id="ARBA00023125"/>
    </source>
</evidence>
<gene>
    <name evidence="6" type="ORF">F8C90_06510</name>
</gene>
<accession>A0A6N6NS06</accession>
<dbReference type="PROSITE" id="PS50043">
    <property type="entry name" value="HTH_LUXR_2"/>
    <property type="match status" value="1"/>
</dbReference>
<dbReference type="SMART" id="SM00421">
    <property type="entry name" value="HTH_LUXR"/>
    <property type="match status" value="1"/>
</dbReference>
<dbReference type="CDD" id="cd06170">
    <property type="entry name" value="LuxR_C_like"/>
    <property type="match status" value="1"/>
</dbReference>
<name>A0A6N6NS06_9ACTN</name>
<reference evidence="6 7" key="1">
    <citation type="submission" date="2019-09" db="EMBL/GenBank/DDBJ databases">
        <title>Whole genome shotgun sequencing (WGS) of Ellagibacter isourolithinifaciens DSM 104140(T) and Adlercreutzia muris DSM 29508(T).</title>
        <authorList>
            <person name="Stoll D.A."/>
            <person name="Danylec N."/>
            <person name="Huch M."/>
        </authorList>
    </citation>
    <scope>NUCLEOTIDE SEQUENCE [LARGE SCALE GENOMIC DNA]</scope>
    <source>
        <strain evidence="6 7">DSM 104140</strain>
    </source>
</reference>
<dbReference type="Gene3D" id="1.10.10.10">
    <property type="entry name" value="Winged helix-like DNA-binding domain superfamily/Winged helix DNA-binding domain"/>
    <property type="match status" value="1"/>
</dbReference>
<dbReference type="Pfam" id="PF00196">
    <property type="entry name" value="GerE"/>
    <property type="match status" value="1"/>
</dbReference>
<keyword evidence="4" id="KW-1133">Transmembrane helix</keyword>
<feature type="transmembrane region" description="Helical" evidence="4">
    <location>
        <begin position="130"/>
        <end position="151"/>
    </location>
</feature>
<dbReference type="PRINTS" id="PR00038">
    <property type="entry name" value="HTHLUXR"/>
</dbReference>
<feature type="transmembrane region" description="Helical" evidence="4">
    <location>
        <begin position="77"/>
        <end position="94"/>
    </location>
</feature>
<dbReference type="GO" id="GO:0006355">
    <property type="term" value="P:regulation of DNA-templated transcription"/>
    <property type="evidence" value="ECO:0007669"/>
    <property type="project" value="InterPro"/>
</dbReference>
<dbReference type="Proteomes" id="UP000468668">
    <property type="component" value="Unassembled WGS sequence"/>
</dbReference>
<feature type="transmembrane region" description="Helical" evidence="4">
    <location>
        <begin position="106"/>
        <end position="124"/>
    </location>
</feature>
<proteinExistence type="predicted"/>
<dbReference type="EMBL" id="WAJR01000013">
    <property type="protein sequence ID" value="KAB1640396.1"/>
    <property type="molecule type" value="Genomic_DNA"/>
</dbReference>
<dbReference type="RefSeq" id="WP_158049698.1">
    <property type="nucleotide sequence ID" value="NZ_WAJR01000013.1"/>
</dbReference>
<evidence type="ECO:0000313" key="7">
    <source>
        <dbReference type="Proteomes" id="UP000468668"/>
    </source>
</evidence>
<dbReference type="AlphaFoldDB" id="A0A6N6NS06"/>
<feature type="transmembrane region" description="Helical" evidence="4">
    <location>
        <begin position="6"/>
        <end position="30"/>
    </location>
</feature>
<dbReference type="PANTHER" id="PTHR44688:SF16">
    <property type="entry name" value="DNA-BINDING TRANSCRIPTIONAL ACTIVATOR DEVR_DOSR"/>
    <property type="match status" value="1"/>
</dbReference>
<evidence type="ECO:0000259" key="5">
    <source>
        <dbReference type="PROSITE" id="PS50043"/>
    </source>
</evidence>
<dbReference type="InterPro" id="IPR000792">
    <property type="entry name" value="Tscrpt_reg_LuxR_C"/>
</dbReference>
<keyword evidence="2" id="KW-0238">DNA-binding</keyword>
<feature type="transmembrane region" description="Helical" evidence="4">
    <location>
        <begin position="51"/>
        <end position="71"/>
    </location>
</feature>
<keyword evidence="7" id="KW-1185">Reference proteome</keyword>
<evidence type="ECO:0000313" key="6">
    <source>
        <dbReference type="EMBL" id="KAB1640396.1"/>
    </source>
</evidence>
<keyword evidence="1" id="KW-0805">Transcription regulation</keyword>
<evidence type="ECO:0000256" key="4">
    <source>
        <dbReference type="SAM" id="Phobius"/>
    </source>
</evidence>
<organism evidence="6 7">
    <name type="scientific">Ellagibacter isourolithinifaciens</name>
    <dbReference type="NCBI Taxonomy" id="2137581"/>
    <lineage>
        <taxon>Bacteria</taxon>
        <taxon>Bacillati</taxon>
        <taxon>Actinomycetota</taxon>
        <taxon>Coriobacteriia</taxon>
        <taxon>Eggerthellales</taxon>
        <taxon>Eggerthellaceae</taxon>
        <taxon>Ellagibacter</taxon>
    </lineage>
</organism>
<feature type="transmembrane region" description="Helical" evidence="4">
    <location>
        <begin position="172"/>
        <end position="189"/>
    </location>
</feature>
<dbReference type="PANTHER" id="PTHR44688">
    <property type="entry name" value="DNA-BINDING TRANSCRIPTIONAL ACTIVATOR DEVR_DOSR"/>
    <property type="match status" value="1"/>
</dbReference>
<keyword evidence="4" id="KW-0812">Transmembrane</keyword>
<protein>
    <recommendedName>
        <fullName evidence="5">HTH luxR-type domain-containing protein</fullName>
    </recommendedName>
</protein>
<evidence type="ECO:0000256" key="3">
    <source>
        <dbReference type="ARBA" id="ARBA00023163"/>
    </source>
</evidence>
<dbReference type="SUPFAM" id="SSF46894">
    <property type="entry name" value="C-terminal effector domain of the bipartite response regulators"/>
    <property type="match status" value="1"/>
</dbReference>
<dbReference type="InterPro" id="IPR036388">
    <property type="entry name" value="WH-like_DNA-bd_sf"/>
</dbReference>
<sequence>MNLSRGILGVASLALVCATVALEATVRGSLPPAKSWEASVSSDSSATMLRLRPYSAAFTLAAFGLLLVQRIGFRSTALGFALGGSTALCVLLAFTSSRKEIPHFSIESWTFFVAELAVLLAYAFAPHALFAAVLGGAFSVYYAYYLLAIDLTIARDGFNPYAHFSLRISRPLAGAVLGLGLTLACTFLLPVSEQTAASIITLAAFSVLCLNHMKDPHYWQEWASLYRYANDIEETSSDTELGVRALSVLRWEDTCRKLADDFDLSDREKDVFILLAKGRNAALIAEKLFISVNTARTHIYRIYSKTGLKNQQELISLVEEKQIEAKKRLAEKDKN</sequence>
<dbReference type="InterPro" id="IPR016032">
    <property type="entry name" value="Sig_transdc_resp-reg_C-effctor"/>
</dbReference>
<keyword evidence="4" id="KW-0472">Membrane</keyword>
<keyword evidence="3" id="KW-0804">Transcription</keyword>
<comment type="caution">
    <text evidence="6">The sequence shown here is derived from an EMBL/GenBank/DDBJ whole genome shotgun (WGS) entry which is preliminary data.</text>
</comment>
<dbReference type="OrthoDB" id="3178030at2"/>
<dbReference type="GO" id="GO:0003677">
    <property type="term" value="F:DNA binding"/>
    <property type="evidence" value="ECO:0007669"/>
    <property type="project" value="UniProtKB-KW"/>
</dbReference>